<evidence type="ECO:0000256" key="1">
    <source>
        <dbReference type="SAM" id="Phobius"/>
    </source>
</evidence>
<keyword evidence="1" id="KW-1133">Transmembrane helix</keyword>
<dbReference type="PANTHER" id="PTHR35797">
    <property type="entry name" value="PROTEASE-RELATED"/>
    <property type="match status" value="1"/>
</dbReference>
<feature type="transmembrane region" description="Helical" evidence="1">
    <location>
        <begin position="276"/>
        <end position="297"/>
    </location>
</feature>
<dbReference type="EMBL" id="BAAABW010000031">
    <property type="protein sequence ID" value="GAA0374091.1"/>
    <property type="molecule type" value="Genomic_DNA"/>
</dbReference>
<evidence type="ECO:0000313" key="4">
    <source>
        <dbReference type="Proteomes" id="UP001500063"/>
    </source>
</evidence>
<feature type="transmembrane region" description="Helical" evidence="1">
    <location>
        <begin position="234"/>
        <end position="256"/>
    </location>
</feature>
<feature type="transmembrane region" description="Helical" evidence="1">
    <location>
        <begin position="207"/>
        <end position="227"/>
    </location>
</feature>
<feature type="transmembrane region" description="Helical" evidence="1">
    <location>
        <begin position="99"/>
        <end position="120"/>
    </location>
</feature>
<keyword evidence="4" id="KW-1185">Reference proteome</keyword>
<proteinExistence type="predicted"/>
<dbReference type="Proteomes" id="UP001500063">
    <property type="component" value="Unassembled WGS sequence"/>
</dbReference>
<organism evidence="3 4">
    <name type="scientific">Streptomyces blastmyceticus</name>
    <dbReference type="NCBI Taxonomy" id="68180"/>
    <lineage>
        <taxon>Bacteria</taxon>
        <taxon>Bacillati</taxon>
        <taxon>Actinomycetota</taxon>
        <taxon>Actinomycetes</taxon>
        <taxon>Kitasatosporales</taxon>
        <taxon>Streptomycetaceae</taxon>
        <taxon>Streptomyces</taxon>
    </lineage>
</organism>
<accession>A0ABP3HNH8</accession>
<name>A0ABP3HNH8_9ACTN</name>
<keyword evidence="1" id="KW-0812">Transmembrane</keyword>
<feature type="transmembrane region" description="Helical" evidence="1">
    <location>
        <begin position="58"/>
        <end position="78"/>
    </location>
</feature>
<evidence type="ECO:0000313" key="3">
    <source>
        <dbReference type="EMBL" id="GAA0374091.1"/>
    </source>
</evidence>
<comment type="caution">
    <text evidence="3">The sequence shown here is derived from an EMBL/GenBank/DDBJ whole genome shotgun (WGS) entry which is preliminary data.</text>
</comment>
<gene>
    <name evidence="3" type="ORF">GCM10010319_60740</name>
</gene>
<sequence>MTETVVENVTESASANGIPCEPVRRKGVLAFLVIAFGGSWGCIFTAHFLLGFSLVNPLVQLPFAVMPALAAVVVRRWITKEGFADAGLALRLRSEWRSYLVAWLGPLVIAAATMALAAALSLWTPDLSVLDGLVGGLPPWAFIALLMLLYPLLTPIYGGEEFGWTSYLRPRLFPGRPALQTLTTGLIWAVWHFPLAFAGYIEFANVPVGLAVWTGGFLLQEILLAWLYTRSGSVWVVSLAHAGNNMVLSLLTGLLLGDESGTGAGAGLGPTTVTLLMSAPLAAACVCAVAATAPTAVSSDSRENSSL</sequence>
<feature type="transmembrane region" description="Helical" evidence="1">
    <location>
        <begin position="140"/>
        <end position="158"/>
    </location>
</feature>
<keyword evidence="1" id="KW-0472">Membrane</keyword>
<dbReference type="Pfam" id="PF02517">
    <property type="entry name" value="Rce1-like"/>
    <property type="match status" value="1"/>
</dbReference>
<protein>
    <recommendedName>
        <fullName evidence="2">CAAX prenyl protease 2/Lysostaphin resistance protein A-like domain-containing protein</fullName>
    </recommendedName>
</protein>
<reference evidence="4" key="1">
    <citation type="journal article" date="2019" name="Int. J. Syst. Evol. Microbiol.">
        <title>The Global Catalogue of Microorganisms (GCM) 10K type strain sequencing project: providing services to taxonomists for standard genome sequencing and annotation.</title>
        <authorList>
            <consortium name="The Broad Institute Genomics Platform"/>
            <consortium name="The Broad Institute Genome Sequencing Center for Infectious Disease"/>
            <person name="Wu L."/>
            <person name="Ma J."/>
        </authorList>
    </citation>
    <scope>NUCLEOTIDE SEQUENCE [LARGE SCALE GENOMIC DNA]</scope>
    <source>
        <strain evidence="4">JCM 4565</strain>
    </source>
</reference>
<evidence type="ECO:0000259" key="2">
    <source>
        <dbReference type="Pfam" id="PF02517"/>
    </source>
</evidence>
<dbReference type="InterPro" id="IPR003675">
    <property type="entry name" value="Rce1/LyrA-like_dom"/>
</dbReference>
<feature type="transmembrane region" description="Helical" evidence="1">
    <location>
        <begin position="179"/>
        <end position="201"/>
    </location>
</feature>
<dbReference type="InterPro" id="IPR042150">
    <property type="entry name" value="MmRce1-like"/>
</dbReference>
<feature type="domain" description="CAAX prenyl protease 2/Lysostaphin resistance protein A-like" evidence="2">
    <location>
        <begin position="143"/>
        <end position="247"/>
    </location>
</feature>
<dbReference type="PANTHER" id="PTHR35797:SF1">
    <property type="entry name" value="PROTEASE"/>
    <property type="match status" value="1"/>
</dbReference>
<feature type="transmembrane region" description="Helical" evidence="1">
    <location>
        <begin position="28"/>
        <end position="52"/>
    </location>
</feature>